<comment type="caution">
    <text evidence="2">The sequence shown here is derived from an EMBL/GenBank/DDBJ whole genome shotgun (WGS) entry which is preliminary data.</text>
</comment>
<name>A0A553WCQ3_9SPHN</name>
<dbReference type="Proteomes" id="UP000320160">
    <property type="component" value="Unassembled WGS sequence"/>
</dbReference>
<dbReference type="InterPro" id="IPR032710">
    <property type="entry name" value="NTF2-like_dom_sf"/>
</dbReference>
<accession>A0A553WCQ3</accession>
<dbReference type="CDD" id="cd00531">
    <property type="entry name" value="NTF2_like"/>
    <property type="match status" value="1"/>
</dbReference>
<organism evidence="2 3">
    <name type="scientific">Sphingorhabdus contaminans</name>
    <dbReference type="NCBI Taxonomy" id="1343899"/>
    <lineage>
        <taxon>Bacteria</taxon>
        <taxon>Pseudomonadati</taxon>
        <taxon>Pseudomonadota</taxon>
        <taxon>Alphaproteobacteria</taxon>
        <taxon>Sphingomonadales</taxon>
        <taxon>Sphingomonadaceae</taxon>
        <taxon>Sphingorhabdus</taxon>
    </lineage>
</organism>
<dbReference type="Pfam" id="PF13577">
    <property type="entry name" value="SnoaL_4"/>
    <property type="match status" value="1"/>
</dbReference>
<protein>
    <submittedName>
        <fullName evidence="2">Nuclear transport factor 2 family protein</fullName>
    </submittedName>
</protein>
<dbReference type="OrthoDB" id="4571298at2"/>
<evidence type="ECO:0000313" key="2">
    <source>
        <dbReference type="EMBL" id="TSB02466.1"/>
    </source>
</evidence>
<dbReference type="InterPro" id="IPR037401">
    <property type="entry name" value="SnoaL-like"/>
</dbReference>
<sequence length="175" mass="20231">MAFTMQQLSDLEEIKQLKHRYFRSIDTGNEADLASVFTEDVTIDYRGGGYRAKLSGRQNMVDFIGSAFNSDIVAQHHGHCPEISFTGSDSAEGTWYLEDRFIDPIRQEDTIGTALYRDRYLRTPEGWKIAHSEYDRVYEIARPIPADEKLTFHLLAKTGRKAEARVDVSKWLEWY</sequence>
<evidence type="ECO:0000259" key="1">
    <source>
        <dbReference type="Pfam" id="PF13577"/>
    </source>
</evidence>
<dbReference type="Gene3D" id="3.10.450.50">
    <property type="match status" value="1"/>
</dbReference>
<proteinExistence type="predicted"/>
<dbReference type="RefSeq" id="WP_143777684.1">
    <property type="nucleotide sequence ID" value="NZ_VKKU01000002.1"/>
</dbReference>
<keyword evidence="3" id="KW-1185">Reference proteome</keyword>
<dbReference type="SUPFAM" id="SSF54427">
    <property type="entry name" value="NTF2-like"/>
    <property type="match status" value="1"/>
</dbReference>
<reference evidence="2 3" key="1">
    <citation type="submission" date="2019-07" db="EMBL/GenBank/DDBJ databases">
        <authorList>
            <person name="Park M."/>
        </authorList>
    </citation>
    <scope>NUCLEOTIDE SEQUENCE [LARGE SCALE GENOMIC DNA]</scope>
    <source>
        <strain evidence="2 3">KCTC32445</strain>
    </source>
</reference>
<dbReference type="EMBL" id="VKKU01000002">
    <property type="protein sequence ID" value="TSB02466.1"/>
    <property type="molecule type" value="Genomic_DNA"/>
</dbReference>
<feature type="domain" description="SnoaL-like" evidence="1">
    <location>
        <begin position="6"/>
        <end position="131"/>
    </location>
</feature>
<gene>
    <name evidence="2" type="ORF">FOM92_15385</name>
</gene>
<evidence type="ECO:0000313" key="3">
    <source>
        <dbReference type="Proteomes" id="UP000320160"/>
    </source>
</evidence>
<dbReference type="AlphaFoldDB" id="A0A553WCQ3"/>